<sequence length="55" mass="6390">MAERLRVVLEFRKSDVKELKLYGELLKFSNPGAVVKDILKGTLPIKILYEEELKK</sequence>
<evidence type="ECO:0000313" key="1">
    <source>
        <dbReference type="EMBL" id="ACQ51932.1"/>
    </source>
</evidence>
<reference evidence="2" key="2">
    <citation type="submission" date="2008-05" db="EMBL/GenBank/DDBJ databases">
        <title>Genome sequence of Clostridium botulinum Ba4 strain 657.</title>
        <authorList>
            <person name="Shrivastava S."/>
            <person name="Brown J.L."/>
            <person name="Bruce D."/>
            <person name="Detter C."/>
            <person name="Munk C."/>
            <person name="Smith L.A."/>
            <person name="Smith T.J."/>
            <person name="Sutton G."/>
            <person name="Brettin T.S."/>
        </authorList>
    </citation>
    <scope>NUCLEOTIDE SEQUENCE [LARGE SCALE GENOMIC DNA]</scope>
    <source>
        <strain evidence="2">657 / Type Ba4</strain>
    </source>
</reference>
<proteinExistence type="predicted"/>
<dbReference type="Proteomes" id="UP000002333">
    <property type="component" value="Chromosome"/>
</dbReference>
<protein>
    <submittedName>
        <fullName evidence="1">Uncharacterized protein</fullName>
    </submittedName>
</protein>
<name>A0A3F2ZR11_CLOB6</name>
<organism evidence="1 2">
    <name type="scientific">Clostridium botulinum (strain 657 / Type Ba4)</name>
    <dbReference type="NCBI Taxonomy" id="515621"/>
    <lineage>
        <taxon>Bacteria</taxon>
        <taxon>Bacillati</taxon>
        <taxon>Bacillota</taxon>
        <taxon>Clostridia</taxon>
        <taxon>Eubacteriales</taxon>
        <taxon>Clostridiaceae</taxon>
        <taxon>Clostridium</taxon>
    </lineage>
</organism>
<dbReference type="EMBL" id="CP001083">
    <property type="protein sequence ID" value="ACQ51932.1"/>
    <property type="molecule type" value="Genomic_DNA"/>
</dbReference>
<gene>
    <name evidence="1" type="ordered locus">CLJ_B2498</name>
</gene>
<dbReference type="AlphaFoldDB" id="A0A3F2ZR11"/>
<dbReference type="KEGG" id="cbi:CLJ_B2498"/>
<dbReference type="RefSeq" id="WP_012720520.1">
    <property type="nucleotide sequence ID" value="NC_012658.1"/>
</dbReference>
<accession>A0A3F2ZR11</accession>
<reference evidence="1 2" key="1">
    <citation type="journal article" date="2007" name="PLoS ONE">
        <title>Analysis of the neurotoxin complex genes in Clostridium botulinum A1-A4 and B1 strains: BoNT/A3, /Ba4 and /B1 clusters are located within plasmids.</title>
        <authorList>
            <person name="Smith T.J."/>
            <person name="Hill K.K."/>
            <person name="Foley B.T."/>
            <person name="Detter J.C."/>
            <person name="Munk A.C."/>
            <person name="Bruce D.C."/>
            <person name="Doggett N.A."/>
            <person name="Smith L.A."/>
            <person name="Marks J.D."/>
            <person name="Xie G."/>
            <person name="Brettin T.S."/>
        </authorList>
    </citation>
    <scope>NUCLEOTIDE SEQUENCE [LARGE SCALE GENOMIC DNA]</scope>
    <source>
        <strain evidence="2">657 / Type Ba4</strain>
    </source>
</reference>
<evidence type="ECO:0000313" key="2">
    <source>
        <dbReference type="Proteomes" id="UP000002333"/>
    </source>
</evidence>